<comment type="caution">
    <text evidence="1">The sequence shown here is derived from an EMBL/GenBank/DDBJ whole genome shotgun (WGS) entry which is preliminary data.</text>
</comment>
<gene>
    <name evidence="1" type="ORF">C6T04_01950</name>
</gene>
<dbReference type="InterPro" id="IPR007809">
    <property type="entry name" value="FlgN-like"/>
</dbReference>
<dbReference type="Pfam" id="PF05130">
    <property type="entry name" value="FlgN"/>
    <property type="match status" value="1"/>
</dbReference>
<keyword evidence="1" id="KW-0282">Flagellum</keyword>
<dbReference type="Proteomes" id="UP000365807">
    <property type="component" value="Unassembled WGS sequence"/>
</dbReference>
<proteinExistence type="predicted"/>
<sequence length="144" mass="16299">MLKQRLDEVNAILTKLIELTQEDIENIKIAKHDTVASSVEEKNKLISEFSAAKKKLDSALVELNNSSTKGLSELLDEEDKQKLDELKKNLQTLHTTNKEYAKFVLIVKDFLDGLVNKMFDINDGTNNAYGDKKTTPESIFKINV</sequence>
<organism evidence="1 2">
    <name type="scientific">Campylobacter coli</name>
    <dbReference type="NCBI Taxonomy" id="195"/>
    <lineage>
        <taxon>Bacteria</taxon>
        <taxon>Pseudomonadati</taxon>
        <taxon>Campylobacterota</taxon>
        <taxon>Epsilonproteobacteria</taxon>
        <taxon>Campylobacterales</taxon>
        <taxon>Campylobacteraceae</taxon>
        <taxon>Campylobacter</taxon>
    </lineage>
</organism>
<dbReference type="RefSeq" id="WP_002785872.1">
    <property type="nucleotide sequence ID" value="NZ_CAJGWT010000004.1"/>
</dbReference>
<evidence type="ECO:0000313" key="2">
    <source>
        <dbReference type="Proteomes" id="UP000365807"/>
    </source>
</evidence>
<name>A0A401AEZ0_CAMCO</name>
<dbReference type="GO" id="GO:0044780">
    <property type="term" value="P:bacterial-type flagellum assembly"/>
    <property type="evidence" value="ECO:0007669"/>
    <property type="project" value="InterPro"/>
</dbReference>
<dbReference type="EMBL" id="AACGFG010000002">
    <property type="protein sequence ID" value="EAK4357695.1"/>
    <property type="molecule type" value="Genomic_DNA"/>
</dbReference>
<dbReference type="AlphaFoldDB" id="A0A401AEZ0"/>
<keyword evidence="1" id="KW-0966">Cell projection</keyword>
<reference evidence="1 2" key="1">
    <citation type="submission" date="2018-06" db="EMBL/GenBank/DDBJ databases">
        <authorList>
            <consortium name="NARMS: The National Antimicrobial Resistance Monitoring System"/>
        </authorList>
    </citation>
    <scope>NUCLEOTIDE SEQUENCE [LARGE SCALE GENOMIC DNA]</scope>
    <source>
        <strain evidence="1 2">FSIS11807978</strain>
    </source>
</reference>
<protein>
    <submittedName>
        <fullName evidence="1">Flagellar protein FlgN</fullName>
    </submittedName>
</protein>
<accession>A0A401AEZ0</accession>
<evidence type="ECO:0000313" key="1">
    <source>
        <dbReference type="EMBL" id="EAK4357695.1"/>
    </source>
</evidence>
<keyword evidence="1" id="KW-0969">Cilium</keyword>